<evidence type="ECO:0000259" key="8">
    <source>
        <dbReference type="Pfam" id="PF03834"/>
    </source>
</evidence>
<dbReference type="SUPFAM" id="SSF52980">
    <property type="entry name" value="Restriction endonuclease-like"/>
    <property type="match status" value="1"/>
</dbReference>
<evidence type="ECO:0000313" key="10">
    <source>
        <dbReference type="Proteomes" id="UP000030753"/>
    </source>
</evidence>
<evidence type="ECO:0000256" key="7">
    <source>
        <dbReference type="SAM" id="MobiDB-lite"/>
    </source>
</evidence>
<dbReference type="InterPro" id="IPR004579">
    <property type="entry name" value="ERCC1/RAD10/SWI10"/>
</dbReference>
<dbReference type="InterPro" id="IPR011335">
    <property type="entry name" value="Restrct_endonuc-II-like"/>
</dbReference>
<evidence type="ECO:0000313" key="9">
    <source>
        <dbReference type="EMBL" id="EWY95400.1"/>
    </source>
</evidence>
<evidence type="ECO:0000256" key="6">
    <source>
        <dbReference type="ARBA" id="ARBA00023242"/>
    </source>
</evidence>
<dbReference type="HOGENOM" id="CLU_041616_1_1_1"/>
<dbReference type="SUPFAM" id="SSF47781">
    <property type="entry name" value="RuvA domain 2-like"/>
    <property type="match status" value="1"/>
</dbReference>
<dbReference type="Gene3D" id="1.10.150.20">
    <property type="entry name" value="5' to 3' exonuclease, C-terminal subdomain"/>
    <property type="match status" value="1"/>
</dbReference>
<name>W9IQ40_FUSOX</name>
<dbReference type="PROSITE" id="PS50330">
    <property type="entry name" value="UIM"/>
    <property type="match status" value="1"/>
</dbReference>
<feature type="compositionally biased region" description="Low complexity" evidence="7">
    <location>
        <begin position="12"/>
        <end position="41"/>
    </location>
</feature>
<dbReference type="InterPro" id="IPR010994">
    <property type="entry name" value="RuvA_2-like"/>
</dbReference>
<organism evidence="9 10">
    <name type="scientific">Fusarium oxysporum NRRL 32931</name>
    <dbReference type="NCBI Taxonomy" id="660029"/>
    <lineage>
        <taxon>Eukaryota</taxon>
        <taxon>Fungi</taxon>
        <taxon>Dikarya</taxon>
        <taxon>Ascomycota</taxon>
        <taxon>Pezizomycotina</taxon>
        <taxon>Sordariomycetes</taxon>
        <taxon>Hypocreomycetidae</taxon>
        <taxon>Hypocreales</taxon>
        <taxon>Nectriaceae</taxon>
        <taxon>Fusarium</taxon>
        <taxon>Fusarium oxysporum species complex</taxon>
    </lineage>
</organism>
<feature type="compositionally biased region" description="Polar residues" evidence="7">
    <location>
        <begin position="59"/>
        <end position="74"/>
    </location>
</feature>
<accession>W9IQ40</accession>
<dbReference type="CDD" id="cd22325">
    <property type="entry name" value="ERCC1_C-like"/>
    <property type="match status" value="1"/>
</dbReference>
<dbReference type="GO" id="GO:0070914">
    <property type="term" value="P:UV-damage excision repair"/>
    <property type="evidence" value="ECO:0007669"/>
    <property type="project" value="TreeGrafter"/>
</dbReference>
<evidence type="ECO:0000256" key="3">
    <source>
        <dbReference type="ARBA" id="ARBA00022763"/>
    </source>
</evidence>
<dbReference type="Pfam" id="PF03834">
    <property type="entry name" value="Rad10"/>
    <property type="match status" value="1"/>
</dbReference>
<keyword evidence="4" id="KW-0238">DNA-binding</keyword>
<comment type="similarity">
    <text evidence="2">Belongs to the ERCC1/RAD10/SWI10 family.</text>
</comment>
<dbReference type="InterPro" id="IPR047260">
    <property type="entry name" value="ERCC1-like_central_dom"/>
</dbReference>
<feature type="compositionally biased region" description="Polar residues" evidence="7">
    <location>
        <begin position="321"/>
        <end position="331"/>
    </location>
</feature>
<keyword evidence="5" id="KW-0234">DNA repair</keyword>
<feature type="compositionally biased region" description="Low complexity" evidence="7">
    <location>
        <begin position="299"/>
        <end position="310"/>
    </location>
</feature>
<dbReference type="GO" id="GO:0006302">
    <property type="term" value="P:double-strand break repair"/>
    <property type="evidence" value="ECO:0007669"/>
    <property type="project" value="UniProtKB-ARBA"/>
</dbReference>
<protein>
    <submittedName>
        <fullName evidence="9">DNA excision repair protein ERCC-1</fullName>
    </submittedName>
</protein>
<dbReference type="Proteomes" id="UP000030753">
    <property type="component" value="Unassembled WGS sequence"/>
</dbReference>
<dbReference type="Gene3D" id="3.40.50.10130">
    <property type="match status" value="1"/>
</dbReference>
<feature type="region of interest" description="Disordered" evidence="7">
    <location>
        <begin position="1"/>
        <end position="78"/>
    </location>
</feature>
<dbReference type="PANTHER" id="PTHR12749">
    <property type="entry name" value="EXCISION REPAIR CROSS-COMPLEMENTING 1 ERCC1"/>
    <property type="match status" value="1"/>
</dbReference>
<sequence length="389" mass="42467">MDDDYGADDELLAAMAAADPTPAARSVQQPTPTRIQQPTPQRLDKAPPAASSAGKVVQPTPQALPQKQSGSTILVSPRQRGNPVLTSIRSMPWEYSDIPADYVLGLGTCALFLSLKYHRLHPEYIYTRIRNLQGKYNLRILLTMVDIPNHEASLKELSKTSLVNNVTLILCWSAAEAARYIELYKSYENATFGAIRGQQPSSYGEKLVEFVTVPRSLNKSDAVAVVSNFGSLKNAINADAEQLGMLNGWGGVKVKRWQSAVEEPFRVKKAAKRGAKASERSARLDQALPLSRVPLRDMPSAASSSRQSPAKDTTSAEKTNEPASKQFQFMDNTDDEDDEDDEEAMLAAAIEASKKTAQTEEATRASQTDKDEQLSGGIAAALARLREND</sequence>
<dbReference type="OrthoDB" id="10262814at2759"/>
<keyword evidence="6" id="KW-0539">Nucleus</keyword>
<dbReference type="FunFam" id="3.40.50.10130:FF:000001">
    <property type="entry name" value="DNA excision repair protein ERCC-1"/>
    <property type="match status" value="1"/>
</dbReference>
<feature type="compositionally biased region" description="Acidic residues" evidence="7">
    <location>
        <begin position="332"/>
        <end position="344"/>
    </location>
</feature>
<proteinExistence type="inferred from homology"/>
<dbReference type="GO" id="GO:0070522">
    <property type="term" value="C:ERCC4-ERCC1 complex"/>
    <property type="evidence" value="ECO:0007669"/>
    <property type="project" value="TreeGrafter"/>
</dbReference>
<dbReference type="InterPro" id="IPR003903">
    <property type="entry name" value="UIM_dom"/>
</dbReference>
<feature type="region of interest" description="Disordered" evidence="7">
    <location>
        <begin position="271"/>
        <end position="377"/>
    </location>
</feature>
<gene>
    <name evidence="9" type="ORF">FOYG_04459</name>
</gene>
<dbReference type="GO" id="GO:0000110">
    <property type="term" value="C:nucleotide-excision repair factor 1 complex"/>
    <property type="evidence" value="ECO:0007669"/>
    <property type="project" value="TreeGrafter"/>
</dbReference>
<reference evidence="9 10" key="1">
    <citation type="submission" date="2011-06" db="EMBL/GenBank/DDBJ databases">
        <title>The Genome Sequence of Fusarium oxysporum FOSC 3-a.</title>
        <authorList>
            <consortium name="The Broad Institute Genome Sequencing Platform"/>
            <person name="Ma L.-J."/>
            <person name="Gale L.R."/>
            <person name="Schwartz D.C."/>
            <person name="Zhou S."/>
            <person name="Corby-Kistler H."/>
            <person name="Young S.K."/>
            <person name="Zeng Q."/>
            <person name="Gargeya S."/>
            <person name="Fitzgerald M."/>
            <person name="Haas B."/>
            <person name="Abouelleil A."/>
            <person name="Alvarado L."/>
            <person name="Arachchi H.M."/>
            <person name="Berlin A."/>
            <person name="Brown A."/>
            <person name="Chapman S.B."/>
            <person name="Chen Z."/>
            <person name="Dunbar C."/>
            <person name="Freedman E."/>
            <person name="Gearin G."/>
            <person name="Gellesch M."/>
            <person name="Goldberg J."/>
            <person name="Griggs A."/>
            <person name="Gujja S."/>
            <person name="Heiman D."/>
            <person name="Howarth C."/>
            <person name="Larson L."/>
            <person name="Lui A."/>
            <person name="MacDonald P.J.P."/>
            <person name="Mehta T."/>
            <person name="Montmayeur A."/>
            <person name="Murphy C."/>
            <person name="Neiman D."/>
            <person name="Pearson M."/>
            <person name="Priest M."/>
            <person name="Roberts A."/>
            <person name="Saif S."/>
            <person name="Shea T."/>
            <person name="Shenoy N."/>
            <person name="Sisk P."/>
            <person name="Stolte C."/>
            <person name="Sykes S."/>
            <person name="Wortman J."/>
            <person name="Nusbaum C."/>
            <person name="Birren B."/>
        </authorList>
    </citation>
    <scope>NUCLEOTIDE SEQUENCE [LARGE SCALE GENOMIC DNA]</scope>
    <source>
        <strain evidence="10">FOSC 3-a</strain>
    </source>
</reference>
<dbReference type="AlphaFoldDB" id="W9IQ40"/>
<evidence type="ECO:0000256" key="5">
    <source>
        <dbReference type="ARBA" id="ARBA00023204"/>
    </source>
</evidence>
<dbReference type="PANTHER" id="PTHR12749:SF0">
    <property type="entry name" value="DNA EXCISION REPAIR PROTEIN ERCC-1"/>
    <property type="match status" value="1"/>
</dbReference>
<feature type="compositionally biased region" description="Acidic residues" evidence="7">
    <location>
        <begin position="1"/>
        <end position="11"/>
    </location>
</feature>
<evidence type="ECO:0000256" key="1">
    <source>
        <dbReference type="ARBA" id="ARBA00004123"/>
    </source>
</evidence>
<evidence type="ECO:0000256" key="4">
    <source>
        <dbReference type="ARBA" id="ARBA00023125"/>
    </source>
</evidence>
<dbReference type="GO" id="GO:0003684">
    <property type="term" value="F:damaged DNA binding"/>
    <property type="evidence" value="ECO:0007669"/>
    <property type="project" value="InterPro"/>
</dbReference>
<dbReference type="GO" id="GO:0003697">
    <property type="term" value="F:single-stranded DNA binding"/>
    <property type="evidence" value="ECO:0007669"/>
    <property type="project" value="TreeGrafter"/>
</dbReference>
<dbReference type="EMBL" id="JH717841">
    <property type="protein sequence ID" value="EWY95400.1"/>
    <property type="molecule type" value="Genomic_DNA"/>
</dbReference>
<comment type="subcellular location">
    <subcellularLocation>
        <location evidence="1">Nucleus</location>
    </subcellularLocation>
</comment>
<keyword evidence="3" id="KW-0227">DNA damage</keyword>
<dbReference type="GO" id="GO:0006312">
    <property type="term" value="P:mitotic recombination"/>
    <property type="evidence" value="ECO:0007669"/>
    <property type="project" value="TreeGrafter"/>
</dbReference>
<feature type="compositionally biased region" description="Basic and acidic residues" evidence="7">
    <location>
        <begin position="352"/>
        <end position="373"/>
    </location>
</feature>
<feature type="domain" description="ERCC1-like central" evidence="8">
    <location>
        <begin position="72"/>
        <end position="185"/>
    </location>
</feature>
<evidence type="ECO:0000256" key="2">
    <source>
        <dbReference type="ARBA" id="ARBA00008283"/>
    </source>
</evidence>
<dbReference type="NCBIfam" id="TIGR00597">
    <property type="entry name" value="rad10"/>
    <property type="match status" value="1"/>
</dbReference>